<dbReference type="AlphaFoldDB" id="J9EU67"/>
<reference evidence="2" key="1">
    <citation type="submission" date="2012-08" db="EMBL/GenBank/DDBJ databases">
        <title>The Genome Sequence of Wuchereria bancrofti.</title>
        <authorList>
            <person name="Nutman T.B."/>
            <person name="Fink D.L."/>
            <person name="Russ C."/>
            <person name="Young S."/>
            <person name="Zeng Q."/>
            <person name="Koehrsen M."/>
            <person name="Alvarado L."/>
            <person name="Berlin A."/>
            <person name="Chapman S.B."/>
            <person name="Chen Z."/>
            <person name="Freedman E."/>
            <person name="Gellesch M."/>
            <person name="Goldberg J."/>
            <person name="Griggs A."/>
            <person name="Gujja S."/>
            <person name="Heilman E.R."/>
            <person name="Heiman D."/>
            <person name="Hepburn T."/>
            <person name="Howarth C."/>
            <person name="Jen D."/>
            <person name="Larson L."/>
            <person name="Lewis B."/>
            <person name="Mehta T."/>
            <person name="Park D."/>
            <person name="Pearson M."/>
            <person name="Roberts A."/>
            <person name="Saif S."/>
            <person name="Shea T."/>
            <person name="Shenoy N."/>
            <person name="Sisk P."/>
            <person name="Stolte C."/>
            <person name="Sykes S."/>
            <person name="Walk T."/>
            <person name="White J."/>
            <person name="Yandava C."/>
            <person name="Haas B."/>
            <person name="Henn M.R."/>
            <person name="Nusbaum C."/>
            <person name="Birren B."/>
        </authorList>
    </citation>
    <scope>NUCLEOTIDE SEQUENCE [LARGE SCALE GENOMIC DNA]</scope>
    <source>
        <strain evidence="2">NA</strain>
    </source>
</reference>
<evidence type="ECO:0000313" key="2">
    <source>
        <dbReference type="Proteomes" id="UP000004810"/>
    </source>
</evidence>
<dbReference type="Proteomes" id="UP000004810">
    <property type="component" value="Unassembled WGS sequence"/>
</dbReference>
<dbReference type="EMBL" id="ADBV01000864">
    <property type="protein sequence ID" value="EJW86111.1"/>
    <property type="molecule type" value="Genomic_DNA"/>
</dbReference>
<gene>
    <name evidence="1" type="ORF">WUBG_02976</name>
</gene>
<proteinExistence type="predicted"/>
<name>J9EU67_WUCBA</name>
<organism evidence="1 2">
    <name type="scientific">Wuchereria bancrofti</name>
    <dbReference type="NCBI Taxonomy" id="6293"/>
    <lineage>
        <taxon>Eukaryota</taxon>
        <taxon>Metazoa</taxon>
        <taxon>Ecdysozoa</taxon>
        <taxon>Nematoda</taxon>
        <taxon>Chromadorea</taxon>
        <taxon>Rhabditida</taxon>
        <taxon>Spirurina</taxon>
        <taxon>Spiruromorpha</taxon>
        <taxon>Filarioidea</taxon>
        <taxon>Onchocercidae</taxon>
        <taxon>Wuchereria</taxon>
    </lineage>
</organism>
<sequence length="143" mass="16044">MEGVTCHRGLCHCNENDQTDYSSCIHKRTIDSKVSEKNIANTSVSFPVNINFYPFPLSTFIIAENYCANTFPGIYKLFGSSNSCQIINVLQSPTCAVQRIVVQQRQSQLQQQQFPDVHSDLQDSIFSSTQKPCMKGLKLLSSD</sequence>
<protein>
    <submittedName>
        <fullName evidence="1">Uncharacterized protein</fullName>
    </submittedName>
</protein>
<accession>J9EU67</accession>
<comment type="caution">
    <text evidence="1">The sequence shown here is derived from an EMBL/GenBank/DDBJ whole genome shotgun (WGS) entry which is preliminary data.</text>
</comment>
<evidence type="ECO:0000313" key="1">
    <source>
        <dbReference type="EMBL" id="EJW86111.1"/>
    </source>
</evidence>